<gene>
    <name evidence="1" type="ORF">SDC9_90029</name>
</gene>
<evidence type="ECO:0000313" key="1">
    <source>
        <dbReference type="EMBL" id="MPM43356.1"/>
    </source>
</evidence>
<dbReference type="EMBL" id="VSSQ01010073">
    <property type="protein sequence ID" value="MPM43356.1"/>
    <property type="molecule type" value="Genomic_DNA"/>
</dbReference>
<dbReference type="AntiFam" id="ANF00231">
    <property type="entry name" value="Shadow ORF (opposite rplA)"/>
</dbReference>
<protein>
    <submittedName>
        <fullName evidence="1">Uncharacterized protein</fullName>
    </submittedName>
</protein>
<reference evidence="1" key="1">
    <citation type="submission" date="2019-08" db="EMBL/GenBank/DDBJ databases">
        <authorList>
            <person name="Kucharzyk K."/>
            <person name="Murdoch R.W."/>
            <person name="Higgins S."/>
            <person name="Loffler F."/>
        </authorList>
    </citation>
    <scope>NUCLEOTIDE SEQUENCE</scope>
</reference>
<name>A0A644ZRG7_9ZZZZ</name>
<proteinExistence type="predicted"/>
<comment type="caution">
    <text evidence="1">The sequence shown here is derived from an EMBL/GenBank/DDBJ whole genome shotgun (WGS) entry which is preliminary data.</text>
</comment>
<accession>A0A644ZRG7</accession>
<organism evidence="1">
    <name type="scientific">bioreactor metagenome</name>
    <dbReference type="NCBI Taxonomy" id="1076179"/>
    <lineage>
        <taxon>unclassified sequences</taxon>
        <taxon>metagenomes</taxon>
        <taxon>ecological metagenomes</taxon>
    </lineage>
</organism>
<sequence length="67" mass="7051">MGQDDGAAHLLIGVTGVDAQLYVELHGLIEFGGSGLYHQLHSLGRIVQSGLVDELGAVLIFLASKHI</sequence>
<dbReference type="AlphaFoldDB" id="A0A644ZRG7"/>